<feature type="domain" description="Ig-like" evidence="3">
    <location>
        <begin position="30"/>
        <end position="96"/>
    </location>
</feature>
<dbReference type="InterPro" id="IPR013098">
    <property type="entry name" value="Ig_I-set"/>
</dbReference>
<dbReference type="Proteomes" id="UP000007754">
    <property type="component" value="Chromosome 8"/>
</dbReference>
<dbReference type="InterPro" id="IPR036179">
    <property type="entry name" value="Ig-like_dom_sf"/>
</dbReference>
<organism evidence="4 5">
    <name type="scientific">Taeniopygia guttata</name>
    <name type="common">Zebra finch</name>
    <name type="synonym">Poephila guttata</name>
    <dbReference type="NCBI Taxonomy" id="59729"/>
    <lineage>
        <taxon>Eukaryota</taxon>
        <taxon>Metazoa</taxon>
        <taxon>Chordata</taxon>
        <taxon>Craniata</taxon>
        <taxon>Vertebrata</taxon>
        <taxon>Euteleostomi</taxon>
        <taxon>Archelosauria</taxon>
        <taxon>Archosauria</taxon>
        <taxon>Dinosauria</taxon>
        <taxon>Saurischia</taxon>
        <taxon>Theropoda</taxon>
        <taxon>Coelurosauria</taxon>
        <taxon>Aves</taxon>
        <taxon>Neognathae</taxon>
        <taxon>Neoaves</taxon>
        <taxon>Telluraves</taxon>
        <taxon>Australaves</taxon>
        <taxon>Passeriformes</taxon>
        <taxon>Passeroidea</taxon>
        <taxon>Estrildidae</taxon>
        <taxon>Estrildinae</taxon>
        <taxon>Taeniopygia</taxon>
    </lineage>
</organism>
<dbReference type="PROSITE" id="PS50835">
    <property type="entry name" value="IG_LIKE"/>
    <property type="match status" value="1"/>
</dbReference>
<dbReference type="InterPro" id="IPR003599">
    <property type="entry name" value="Ig_sub"/>
</dbReference>
<evidence type="ECO:0000256" key="1">
    <source>
        <dbReference type="ARBA" id="ARBA00022729"/>
    </source>
</evidence>
<proteinExistence type="predicted"/>
<dbReference type="GO" id="GO:0030424">
    <property type="term" value="C:axon"/>
    <property type="evidence" value="ECO:0007669"/>
    <property type="project" value="TreeGrafter"/>
</dbReference>
<dbReference type="Gene3D" id="2.60.40.10">
    <property type="entry name" value="Immunoglobulins"/>
    <property type="match status" value="1"/>
</dbReference>
<accession>A0A674HC52</accession>
<dbReference type="Ensembl" id="ENSTGUT00000023353.1">
    <property type="protein sequence ID" value="ENSTGUP00000032231.1"/>
    <property type="gene ID" value="ENSTGUG00000026983.1"/>
</dbReference>
<dbReference type="SMART" id="SM00408">
    <property type="entry name" value="IGc2"/>
    <property type="match status" value="1"/>
</dbReference>
<dbReference type="GO" id="GO:0050808">
    <property type="term" value="P:synapse organization"/>
    <property type="evidence" value="ECO:0007669"/>
    <property type="project" value="TreeGrafter"/>
</dbReference>
<evidence type="ECO:0000313" key="4">
    <source>
        <dbReference type="Ensembl" id="ENSTGUP00000032231.1"/>
    </source>
</evidence>
<dbReference type="Pfam" id="PF07679">
    <property type="entry name" value="I-set"/>
    <property type="match status" value="1"/>
</dbReference>
<dbReference type="FunFam" id="2.60.40.10:FF:000186">
    <property type="entry name" value="Hemicentin 1"/>
    <property type="match status" value="1"/>
</dbReference>
<dbReference type="SMART" id="SM00409">
    <property type="entry name" value="IG"/>
    <property type="match status" value="1"/>
</dbReference>
<dbReference type="GO" id="GO:0043025">
    <property type="term" value="C:neuronal cell body"/>
    <property type="evidence" value="ECO:0007669"/>
    <property type="project" value="TreeGrafter"/>
</dbReference>
<dbReference type="GO" id="GO:0007156">
    <property type="term" value="P:homophilic cell adhesion via plasma membrane adhesion molecules"/>
    <property type="evidence" value="ECO:0007669"/>
    <property type="project" value="TreeGrafter"/>
</dbReference>
<dbReference type="InterPro" id="IPR050958">
    <property type="entry name" value="Cell_Adh-Cytoskel_Orgn"/>
</dbReference>
<dbReference type="AlphaFoldDB" id="A0A674HC52"/>
<dbReference type="GO" id="GO:0008046">
    <property type="term" value="F:axon guidance receptor activity"/>
    <property type="evidence" value="ECO:0007669"/>
    <property type="project" value="TreeGrafter"/>
</dbReference>
<reference evidence="4" key="3">
    <citation type="submission" date="2025-09" db="UniProtKB">
        <authorList>
            <consortium name="Ensembl"/>
        </authorList>
    </citation>
    <scope>IDENTIFICATION</scope>
</reference>
<dbReference type="InterPro" id="IPR003598">
    <property type="entry name" value="Ig_sub2"/>
</dbReference>
<evidence type="ECO:0000256" key="2">
    <source>
        <dbReference type="ARBA" id="ARBA00023157"/>
    </source>
</evidence>
<dbReference type="InterPro" id="IPR007110">
    <property type="entry name" value="Ig-like_dom"/>
</dbReference>
<keyword evidence="5" id="KW-1185">Reference proteome</keyword>
<dbReference type="PANTHER" id="PTHR45080:SF8">
    <property type="entry name" value="IG-LIKE DOMAIN-CONTAINING PROTEIN"/>
    <property type="match status" value="1"/>
</dbReference>
<evidence type="ECO:0000313" key="5">
    <source>
        <dbReference type="Proteomes" id="UP000007754"/>
    </source>
</evidence>
<dbReference type="GO" id="GO:0005886">
    <property type="term" value="C:plasma membrane"/>
    <property type="evidence" value="ECO:0007669"/>
    <property type="project" value="TreeGrafter"/>
</dbReference>
<protein>
    <recommendedName>
        <fullName evidence="3">Ig-like domain-containing protein</fullName>
    </recommendedName>
</protein>
<dbReference type="CDD" id="cd00096">
    <property type="entry name" value="Ig"/>
    <property type="match status" value="1"/>
</dbReference>
<keyword evidence="2" id="KW-1015">Disulfide bond</keyword>
<dbReference type="InParanoid" id="A0A674HC52"/>
<name>A0A674HC52_TAEGU</name>
<keyword evidence="1" id="KW-0732">Signal</keyword>
<evidence type="ECO:0000259" key="3">
    <source>
        <dbReference type="PROSITE" id="PS50835"/>
    </source>
</evidence>
<dbReference type="PANTHER" id="PTHR45080">
    <property type="entry name" value="CONTACTIN 5"/>
    <property type="match status" value="1"/>
</dbReference>
<dbReference type="SUPFAM" id="SSF48726">
    <property type="entry name" value="Immunoglobulin"/>
    <property type="match status" value="1"/>
</dbReference>
<reference evidence="4 5" key="1">
    <citation type="journal article" date="2010" name="Nature">
        <title>The genome of a songbird.</title>
        <authorList>
            <person name="Warren W.C."/>
            <person name="Clayton D.F."/>
            <person name="Ellegren H."/>
            <person name="Arnold A.P."/>
            <person name="Hillier L.W."/>
            <person name="Kunstner A."/>
            <person name="Searle S."/>
            <person name="White S."/>
            <person name="Vilella A.J."/>
            <person name="Fairley S."/>
            <person name="Heger A."/>
            <person name="Kong L."/>
            <person name="Ponting C.P."/>
            <person name="Jarvis E.D."/>
            <person name="Mello C.V."/>
            <person name="Minx P."/>
            <person name="Lovell P."/>
            <person name="Velho T.A."/>
            <person name="Ferris M."/>
            <person name="Balakrishnan C.N."/>
            <person name="Sinha S."/>
            <person name="Blatti C."/>
            <person name="London S.E."/>
            <person name="Li Y."/>
            <person name="Lin Y.C."/>
            <person name="George J."/>
            <person name="Sweedler J."/>
            <person name="Southey B."/>
            <person name="Gunaratne P."/>
            <person name="Watson M."/>
            <person name="Nam K."/>
            <person name="Backstrom N."/>
            <person name="Smeds L."/>
            <person name="Nabholz B."/>
            <person name="Itoh Y."/>
            <person name="Whitney O."/>
            <person name="Pfenning A.R."/>
            <person name="Howard J."/>
            <person name="Volker M."/>
            <person name="Skinner B.M."/>
            <person name="Griffin D.K."/>
            <person name="Ye L."/>
            <person name="McLaren W.M."/>
            <person name="Flicek P."/>
            <person name="Quesada V."/>
            <person name="Velasco G."/>
            <person name="Lopez-Otin C."/>
            <person name="Puente X.S."/>
            <person name="Olender T."/>
            <person name="Lancet D."/>
            <person name="Smit A.F."/>
            <person name="Hubley R."/>
            <person name="Konkel M.K."/>
            <person name="Walker J.A."/>
            <person name="Batzer M.A."/>
            <person name="Gu W."/>
            <person name="Pollock D.D."/>
            <person name="Chen L."/>
            <person name="Cheng Z."/>
            <person name="Eichler E.E."/>
            <person name="Stapley J."/>
            <person name="Slate J."/>
            <person name="Ekblom R."/>
            <person name="Birkhead T."/>
            <person name="Burke T."/>
            <person name="Burt D."/>
            <person name="Scharff C."/>
            <person name="Adam I."/>
            <person name="Richard H."/>
            <person name="Sultan M."/>
            <person name="Soldatov A."/>
            <person name="Lehrach H."/>
            <person name="Edwards S.V."/>
            <person name="Yang S.P."/>
            <person name="Li X."/>
            <person name="Graves T."/>
            <person name="Fulton L."/>
            <person name="Nelson J."/>
            <person name="Chinwalla A."/>
            <person name="Hou S."/>
            <person name="Mardis E.R."/>
            <person name="Wilson R.K."/>
        </authorList>
    </citation>
    <scope>NUCLEOTIDE SEQUENCE [LARGE SCALE GENOMIC DNA]</scope>
</reference>
<reference evidence="4" key="2">
    <citation type="submission" date="2025-08" db="UniProtKB">
        <authorList>
            <consortium name="Ensembl"/>
        </authorList>
    </citation>
    <scope>IDENTIFICATION</scope>
</reference>
<sequence>YVSYCVSKLQNAFSKASKSWYILEVMHQLMFCEAEGYPGPQISWHKDGQQITESMRRRILSTGALQILFVQPGDSGRYTCTAANPAGSSTSSTELAVHGKELVLGEWGALEVEELS</sequence>
<dbReference type="InterPro" id="IPR013783">
    <property type="entry name" value="Ig-like_fold"/>
</dbReference>